<protein>
    <submittedName>
        <fullName evidence="2">Uncharacterized protein</fullName>
    </submittedName>
</protein>
<evidence type="ECO:0000313" key="3">
    <source>
        <dbReference type="Proteomes" id="UP001604335"/>
    </source>
</evidence>
<dbReference type="RefSeq" id="WP_393012632.1">
    <property type="nucleotide sequence ID" value="NZ_JAZAQF010000059.1"/>
</dbReference>
<sequence>MSSLDRARALMTQRHHAVKHRHQSLLGRASVTMGLTTDAANRLTHIQGKLVSDSYDRSPATMS</sequence>
<keyword evidence="3" id="KW-1185">Reference proteome</keyword>
<gene>
    <name evidence="2" type="ORF">VPK24_09755</name>
</gene>
<reference evidence="3" key="1">
    <citation type="journal article" date="2024" name="Algal Res.">
        <title>Biochemical, toxicological and genomic investigation of a high-biomass producing Limnothrix strain isolated from Italian shallow drinking water reservoir.</title>
        <authorList>
            <person name="Simonazzi M."/>
            <person name="Shishido T.K."/>
            <person name="Delbaje E."/>
            <person name="Wahlsten M."/>
            <person name="Fewer D.P."/>
            <person name="Sivonen K."/>
            <person name="Pezzolesi L."/>
            <person name="Pistocchi R."/>
        </authorList>
    </citation>
    <scope>NUCLEOTIDE SEQUENCE [LARGE SCALE GENOMIC DNA]</scope>
    <source>
        <strain evidence="3">LRLZ20PSL1</strain>
    </source>
</reference>
<evidence type="ECO:0000256" key="1">
    <source>
        <dbReference type="SAM" id="MobiDB-lite"/>
    </source>
</evidence>
<feature type="compositionally biased region" description="Basic residues" evidence="1">
    <location>
        <begin position="13"/>
        <end position="23"/>
    </location>
</feature>
<accession>A0ABW7C9T2</accession>
<feature type="region of interest" description="Disordered" evidence="1">
    <location>
        <begin position="1"/>
        <end position="24"/>
    </location>
</feature>
<comment type="caution">
    <text evidence="2">The sequence shown here is derived from an EMBL/GenBank/DDBJ whole genome shotgun (WGS) entry which is preliminary data.</text>
</comment>
<proteinExistence type="predicted"/>
<name>A0ABW7C9T2_9CYAN</name>
<organism evidence="2 3">
    <name type="scientific">Limnothrix redekei LRLZ20PSL1</name>
    <dbReference type="NCBI Taxonomy" id="3112953"/>
    <lineage>
        <taxon>Bacteria</taxon>
        <taxon>Bacillati</taxon>
        <taxon>Cyanobacteriota</taxon>
        <taxon>Cyanophyceae</taxon>
        <taxon>Pseudanabaenales</taxon>
        <taxon>Pseudanabaenaceae</taxon>
        <taxon>Limnothrix</taxon>
    </lineage>
</organism>
<evidence type="ECO:0000313" key="2">
    <source>
        <dbReference type="EMBL" id="MFG3817919.1"/>
    </source>
</evidence>
<dbReference type="EMBL" id="JAZAQF010000059">
    <property type="protein sequence ID" value="MFG3817919.1"/>
    <property type="molecule type" value="Genomic_DNA"/>
</dbReference>
<dbReference type="Proteomes" id="UP001604335">
    <property type="component" value="Unassembled WGS sequence"/>
</dbReference>